<dbReference type="PANTHER" id="PTHR46086:SF9">
    <property type="entry name" value="FUNGAL LIPASE-LIKE DOMAIN-CONTAINING PROTEIN"/>
    <property type="match status" value="1"/>
</dbReference>
<evidence type="ECO:0000313" key="5">
    <source>
        <dbReference type="Proteomes" id="UP001174677"/>
    </source>
</evidence>
<evidence type="ECO:0000259" key="3">
    <source>
        <dbReference type="Pfam" id="PF01764"/>
    </source>
</evidence>
<dbReference type="PANTHER" id="PTHR46086">
    <property type="entry name" value="ALPHA/BETA-HYDROLASES SUPERFAMILY PROTEIN"/>
    <property type="match status" value="1"/>
</dbReference>
<keyword evidence="2" id="KW-0472">Membrane</keyword>
<dbReference type="EMBL" id="JARPOI010000007">
    <property type="protein sequence ID" value="KAJ9177263.1"/>
    <property type="molecule type" value="Genomic_DNA"/>
</dbReference>
<gene>
    <name evidence="4" type="ORF">P3X46_012499</name>
</gene>
<keyword evidence="2" id="KW-0812">Transmembrane</keyword>
<evidence type="ECO:0000313" key="4">
    <source>
        <dbReference type="EMBL" id="KAJ9177263.1"/>
    </source>
</evidence>
<dbReference type="Gene3D" id="3.40.50.1820">
    <property type="entry name" value="alpha/beta hydrolase"/>
    <property type="match status" value="1"/>
</dbReference>
<reference evidence="4" key="1">
    <citation type="journal article" date="2023" name="Plant Biotechnol. J.">
        <title>Chromosome-level wild Hevea brasiliensis genome provides new tools for genomic-assisted breeding and valuable loci to elevate rubber yield.</title>
        <authorList>
            <person name="Cheng H."/>
            <person name="Song X."/>
            <person name="Hu Y."/>
            <person name="Wu T."/>
            <person name="Yang Q."/>
            <person name="An Z."/>
            <person name="Feng S."/>
            <person name="Deng Z."/>
            <person name="Wu W."/>
            <person name="Zeng X."/>
            <person name="Tu M."/>
            <person name="Wang X."/>
            <person name="Huang H."/>
        </authorList>
    </citation>
    <scope>NUCLEOTIDE SEQUENCE</scope>
    <source>
        <strain evidence="4">MT/VB/25A 57/8</strain>
    </source>
</reference>
<proteinExistence type="predicted"/>
<comment type="caution">
    <text evidence="4">The sequence shown here is derived from an EMBL/GenBank/DDBJ whole genome shotgun (WGS) entry which is preliminary data.</text>
</comment>
<dbReference type="InterPro" id="IPR002921">
    <property type="entry name" value="Fungal_lipase-type"/>
</dbReference>
<keyword evidence="5" id="KW-1185">Reference proteome</keyword>
<keyword evidence="1" id="KW-0378">Hydrolase</keyword>
<feature type="domain" description="Fungal lipase-type" evidence="3">
    <location>
        <begin position="206"/>
        <end position="366"/>
    </location>
</feature>
<dbReference type="Pfam" id="PF01764">
    <property type="entry name" value="Lipase_3"/>
    <property type="match status" value="1"/>
</dbReference>
<dbReference type="Proteomes" id="UP001174677">
    <property type="component" value="Chromosome 7"/>
</dbReference>
<dbReference type="InterPro" id="IPR044819">
    <property type="entry name" value="OBL-like"/>
</dbReference>
<sequence>MECHQSHHKFSENYMILRPEDVSFFNIFCILFNNGMEKRAFVDYPTGREGNIPPKWRIFFSLFAQKLLQSVAMPMSKLGSKFEMWLNLVSCNRNIFVLLANALRGKVVMPVKESETFLSTIGYIDQRVHLDKNIKPDNCRYYSALAAMAAKISYENQAFVEKVVRNHWKMEIIGRGQYNFWNDFQEKLTTQAIMFHDKSANPDIIVVAFRGTEPFDADAWCTDFDISWYELDKYMVKIHGGFMKALGLLRNEGWPRPQECEQDDPPLAYYTIRKKLLQILKQNDRTKYILAGHSLGGALAILFVAVLAMHEETELLERLEGVYTFGQPRVGDEHFKKFMESTLKTYNIKYLRFVYCNDVVPRMPTDDSRFLFKHFGTCIYYNSIYKGQILVEEPHKNYLSSFAPIPRFLNAVWELLRSFILPYVKGPDYSEGWLLKIIRWYGLVLPGISAHNPQDYVNLTRLGSDSLYLQLQQQHLFNKS</sequence>
<dbReference type="InterPro" id="IPR029058">
    <property type="entry name" value="AB_hydrolase_fold"/>
</dbReference>
<organism evidence="4 5">
    <name type="scientific">Hevea brasiliensis</name>
    <name type="common">Para rubber tree</name>
    <name type="synonym">Siphonia brasiliensis</name>
    <dbReference type="NCBI Taxonomy" id="3981"/>
    <lineage>
        <taxon>Eukaryota</taxon>
        <taxon>Viridiplantae</taxon>
        <taxon>Streptophyta</taxon>
        <taxon>Embryophyta</taxon>
        <taxon>Tracheophyta</taxon>
        <taxon>Spermatophyta</taxon>
        <taxon>Magnoliopsida</taxon>
        <taxon>eudicotyledons</taxon>
        <taxon>Gunneridae</taxon>
        <taxon>Pentapetalae</taxon>
        <taxon>rosids</taxon>
        <taxon>fabids</taxon>
        <taxon>Malpighiales</taxon>
        <taxon>Euphorbiaceae</taxon>
        <taxon>Crotonoideae</taxon>
        <taxon>Micrandreae</taxon>
        <taxon>Hevea</taxon>
    </lineage>
</organism>
<feature type="transmembrane region" description="Helical" evidence="2">
    <location>
        <begin position="288"/>
        <end position="309"/>
    </location>
</feature>
<dbReference type="CDD" id="cd00519">
    <property type="entry name" value="Lipase_3"/>
    <property type="match status" value="1"/>
</dbReference>
<name>A0ABQ9MEA2_HEVBR</name>
<protein>
    <recommendedName>
        <fullName evidence="3">Fungal lipase-type domain-containing protein</fullName>
    </recommendedName>
</protein>
<dbReference type="SUPFAM" id="SSF53474">
    <property type="entry name" value="alpha/beta-Hydrolases"/>
    <property type="match status" value="1"/>
</dbReference>
<keyword evidence="2" id="KW-1133">Transmembrane helix</keyword>
<evidence type="ECO:0000256" key="1">
    <source>
        <dbReference type="ARBA" id="ARBA00022801"/>
    </source>
</evidence>
<evidence type="ECO:0000256" key="2">
    <source>
        <dbReference type="SAM" id="Phobius"/>
    </source>
</evidence>
<accession>A0ABQ9MEA2</accession>